<dbReference type="Proteomes" id="UP000260644">
    <property type="component" value="Unassembled WGS sequence"/>
</dbReference>
<gene>
    <name evidence="1" type="ORF">DVR12_00300</name>
</gene>
<dbReference type="RefSeq" id="WP_116973459.1">
    <property type="nucleotide sequence ID" value="NZ_QPMM01000001.1"/>
</dbReference>
<dbReference type="InterPro" id="IPR036378">
    <property type="entry name" value="FAS1_dom_sf"/>
</dbReference>
<accession>A0A3E1YFU8</accession>
<dbReference type="OrthoDB" id="655802at2"/>
<dbReference type="PROSITE" id="PS51257">
    <property type="entry name" value="PROKAR_LIPOPROTEIN"/>
    <property type="match status" value="1"/>
</dbReference>
<name>A0A3E1YFU8_9BACT</name>
<sequence>MHQLKKIFIQTGWIGLLAVVLFTSCRKDNHFIGGSISDPHTDLTTYDYLKANPLFDTLIILIDKAGLKETLNSNITFVAPTDYSIARFLKLRTTALQKQKNDENIKYTIDSLKVPELRDSLMAYMFDTKIERANLSLEPMVFKNKVKEEFGFKLVWLVDDDLKISYAVTNMSKIINGVDPVPLPTDYPDADRDKDYLLQTTGILTKTGVLHVLSNSHTFYWK</sequence>
<evidence type="ECO:0008006" key="3">
    <source>
        <dbReference type="Google" id="ProtNLM"/>
    </source>
</evidence>
<comment type="caution">
    <text evidence="1">The sequence shown here is derived from an EMBL/GenBank/DDBJ whole genome shotgun (WGS) entry which is preliminary data.</text>
</comment>
<evidence type="ECO:0000313" key="2">
    <source>
        <dbReference type="Proteomes" id="UP000260644"/>
    </source>
</evidence>
<protein>
    <recommendedName>
        <fullName evidence="3">FAS1 domain-containing protein</fullName>
    </recommendedName>
</protein>
<dbReference type="Gene3D" id="2.30.180.10">
    <property type="entry name" value="FAS1 domain"/>
    <property type="match status" value="1"/>
</dbReference>
<reference evidence="1 2" key="1">
    <citation type="submission" date="2018-07" db="EMBL/GenBank/DDBJ databases">
        <title>Chitinophaga K2CV101002-2 sp. nov., isolated from a monsoon evergreen broad-leaved forest soil.</title>
        <authorList>
            <person name="Lv Y."/>
        </authorList>
    </citation>
    <scope>NUCLEOTIDE SEQUENCE [LARGE SCALE GENOMIC DNA]</scope>
    <source>
        <strain evidence="1 2">GDMCC 1.1288</strain>
    </source>
</reference>
<organism evidence="1 2">
    <name type="scientific">Chitinophaga silvatica</name>
    <dbReference type="NCBI Taxonomy" id="2282649"/>
    <lineage>
        <taxon>Bacteria</taxon>
        <taxon>Pseudomonadati</taxon>
        <taxon>Bacteroidota</taxon>
        <taxon>Chitinophagia</taxon>
        <taxon>Chitinophagales</taxon>
        <taxon>Chitinophagaceae</taxon>
        <taxon>Chitinophaga</taxon>
    </lineage>
</organism>
<dbReference type="AlphaFoldDB" id="A0A3E1YFU8"/>
<proteinExistence type="predicted"/>
<keyword evidence="2" id="KW-1185">Reference proteome</keyword>
<dbReference type="EMBL" id="QPMM01000001">
    <property type="protein sequence ID" value="RFS26267.1"/>
    <property type="molecule type" value="Genomic_DNA"/>
</dbReference>
<evidence type="ECO:0000313" key="1">
    <source>
        <dbReference type="EMBL" id="RFS26267.1"/>
    </source>
</evidence>